<evidence type="ECO:0000259" key="1">
    <source>
        <dbReference type="Pfam" id="PF03080"/>
    </source>
</evidence>
<organism evidence="2">
    <name type="scientific">Oryza punctata</name>
    <name type="common">Red rice</name>
    <dbReference type="NCBI Taxonomy" id="4537"/>
    <lineage>
        <taxon>Eukaryota</taxon>
        <taxon>Viridiplantae</taxon>
        <taxon>Streptophyta</taxon>
        <taxon>Embryophyta</taxon>
        <taxon>Tracheophyta</taxon>
        <taxon>Spermatophyta</taxon>
        <taxon>Magnoliopsida</taxon>
        <taxon>Liliopsida</taxon>
        <taxon>Poales</taxon>
        <taxon>Poaceae</taxon>
        <taxon>BOP clade</taxon>
        <taxon>Oryzoideae</taxon>
        <taxon>Oryzeae</taxon>
        <taxon>Oryzinae</taxon>
        <taxon>Oryza</taxon>
    </lineage>
</organism>
<evidence type="ECO:0000313" key="3">
    <source>
        <dbReference type="Proteomes" id="UP000026962"/>
    </source>
</evidence>
<name>A0A0E0JQN6_ORYPU</name>
<protein>
    <recommendedName>
        <fullName evidence="1">Neprosin PEP catalytic domain-containing protein</fullName>
    </recommendedName>
</protein>
<dbReference type="Proteomes" id="UP000026962">
    <property type="component" value="Chromosome 1"/>
</dbReference>
<dbReference type="Gramene" id="OPUNC01G35050.1">
    <property type="protein sequence ID" value="OPUNC01G35050.1"/>
    <property type="gene ID" value="OPUNC01G35050"/>
</dbReference>
<reference evidence="2" key="2">
    <citation type="submission" date="2018-05" db="EMBL/GenBank/DDBJ databases">
        <title>OpunRS2 (Oryza punctata Reference Sequence Version 2).</title>
        <authorList>
            <person name="Zhang J."/>
            <person name="Kudrna D."/>
            <person name="Lee S."/>
            <person name="Talag J."/>
            <person name="Welchert J."/>
            <person name="Wing R.A."/>
        </authorList>
    </citation>
    <scope>NUCLEOTIDE SEQUENCE [LARGE SCALE GENOMIC DNA]</scope>
</reference>
<dbReference type="HOGENOM" id="CLU_2350355_0_0_1"/>
<proteinExistence type="predicted"/>
<evidence type="ECO:0000313" key="2">
    <source>
        <dbReference type="EnsemblPlants" id="OPUNC01G35050.1"/>
    </source>
</evidence>
<reference evidence="2" key="1">
    <citation type="submission" date="2015-04" db="UniProtKB">
        <authorList>
            <consortium name="EnsemblPlants"/>
        </authorList>
    </citation>
    <scope>IDENTIFICATION</scope>
</reference>
<sequence>MAVEIEPHLVRCFPGYLFNNLRNKADCIKIVGYAVTAKRHLAPMGSGKAASFSNIQLIDQSGQASKIPRDIPSMVTDPNIYSISPISREGKFTYGGC</sequence>
<accession>A0A0E0JQN6</accession>
<dbReference type="InterPro" id="IPR004314">
    <property type="entry name" value="Neprosin"/>
</dbReference>
<dbReference type="Pfam" id="PF03080">
    <property type="entry name" value="Neprosin"/>
    <property type="match status" value="1"/>
</dbReference>
<dbReference type="AlphaFoldDB" id="A0A0E0JQN6"/>
<dbReference type="EnsemblPlants" id="OPUNC01G35050.1">
    <property type="protein sequence ID" value="OPUNC01G35050.1"/>
    <property type="gene ID" value="OPUNC01G35050"/>
</dbReference>
<feature type="domain" description="Neprosin PEP catalytic" evidence="1">
    <location>
        <begin position="10"/>
        <end position="96"/>
    </location>
</feature>
<keyword evidence="3" id="KW-1185">Reference proteome</keyword>
<dbReference type="STRING" id="4537.A0A0E0JQN6"/>